<evidence type="ECO:0000313" key="3">
    <source>
        <dbReference type="Proteomes" id="UP000054977"/>
    </source>
</evidence>
<dbReference type="AlphaFoldDB" id="A0A158J675"/>
<gene>
    <name evidence="2" type="ORF">AWB65_05975</name>
</gene>
<name>A0A158J675_9BURK</name>
<reference evidence="2" key="1">
    <citation type="submission" date="2016-01" db="EMBL/GenBank/DDBJ databases">
        <authorList>
            <person name="Peeters C."/>
        </authorList>
    </citation>
    <scope>NUCLEOTIDE SEQUENCE [LARGE SCALE GENOMIC DNA]</scope>
    <source>
        <strain evidence="2">LMG 22934</strain>
    </source>
</reference>
<organism evidence="2 3">
    <name type="scientific">Caballeronia humi</name>
    <dbReference type="NCBI Taxonomy" id="326474"/>
    <lineage>
        <taxon>Bacteria</taxon>
        <taxon>Pseudomonadati</taxon>
        <taxon>Pseudomonadota</taxon>
        <taxon>Betaproteobacteria</taxon>
        <taxon>Burkholderiales</taxon>
        <taxon>Burkholderiaceae</taxon>
        <taxon>Caballeronia</taxon>
    </lineage>
</organism>
<evidence type="ECO:0000313" key="2">
    <source>
        <dbReference type="EMBL" id="SAL63943.1"/>
    </source>
</evidence>
<protein>
    <recommendedName>
        <fullName evidence="4">Lipoprotein</fullName>
    </recommendedName>
</protein>
<keyword evidence="1" id="KW-0732">Signal</keyword>
<proteinExistence type="predicted"/>
<dbReference type="Proteomes" id="UP000054977">
    <property type="component" value="Unassembled WGS sequence"/>
</dbReference>
<dbReference type="RefSeq" id="WP_125474246.1">
    <property type="nucleotide sequence ID" value="NZ_FCNW02000059.1"/>
</dbReference>
<dbReference type="STRING" id="326474.AWB65_05975"/>
<sequence>MKFDLRKSSFACLAFLTFTSITLANDGGGDESDRDRHDGPRRLRVFDSRGIVVGPLVNAPFSSFSSGVVITVNGATVVVPIRRMTDSGGHISSSQYAWAEGKPWYPTTDCSGPPAVIDTFAVLRPIEVVRRGTDVTAYIASDTHTASADLRSYSDAKDQCTAYNLLGVGGVWMAGSAYALTQYYLEPLTVHY</sequence>
<comment type="caution">
    <text evidence="2">The sequence shown here is derived from an EMBL/GenBank/DDBJ whole genome shotgun (WGS) entry which is preliminary data.</text>
</comment>
<keyword evidence="3" id="KW-1185">Reference proteome</keyword>
<accession>A0A158J675</accession>
<dbReference type="EMBL" id="FCNW02000059">
    <property type="protein sequence ID" value="SAL63943.1"/>
    <property type="molecule type" value="Genomic_DNA"/>
</dbReference>
<dbReference type="OrthoDB" id="9130074at2"/>
<evidence type="ECO:0000256" key="1">
    <source>
        <dbReference type="SAM" id="SignalP"/>
    </source>
</evidence>
<feature type="signal peptide" evidence="1">
    <location>
        <begin position="1"/>
        <end position="24"/>
    </location>
</feature>
<feature type="chain" id="PRO_5011117117" description="Lipoprotein" evidence="1">
    <location>
        <begin position="25"/>
        <end position="192"/>
    </location>
</feature>
<evidence type="ECO:0008006" key="4">
    <source>
        <dbReference type="Google" id="ProtNLM"/>
    </source>
</evidence>